<protein>
    <submittedName>
        <fullName evidence="2">Putative integral membrane protein</fullName>
    </submittedName>
</protein>
<organism evidence="2 3">
    <name type="scientific">Auricularia subglabra (strain TFB-10046 / SS5)</name>
    <name type="common">White-rot fungus</name>
    <name type="synonym">Auricularia delicata (strain TFB10046)</name>
    <dbReference type="NCBI Taxonomy" id="717982"/>
    <lineage>
        <taxon>Eukaryota</taxon>
        <taxon>Fungi</taxon>
        <taxon>Dikarya</taxon>
        <taxon>Basidiomycota</taxon>
        <taxon>Agaricomycotina</taxon>
        <taxon>Agaricomycetes</taxon>
        <taxon>Auriculariales</taxon>
        <taxon>Auriculariaceae</taxon>
        <taxon>Auricularia</taxon>
    </lineage>
</organism>
<dbReference type="OrthoDB" id="5216128at2759"/>
<feature type="transmembrane region" description="Helical" evidence="1">
    <location>
        <begin position="113"/>
        <end position="130"/>
    </location>
</feature>
<dbReference type="InterPro" id="IPR025363">
    <property type="entry name" value="DUF4267"/>
</dbReference>
<proteinExistence type="predicted"/>
<dbReference type="Proteomes" id="UP000006514">
    <property type="component" value="Unassembled WGS sequence"/>
</dbReference>
<evidence type="ECO:0000313" key="2">
    <source>
        <dbReference type="EMBL" id="EJD37901.1"/>
    </source>
</evidence>
<feature type="transmembrane region" description="Helical" evidence="1">
    <location>
        <begin position="87"/>
        <end position="107"/>
    </location>
</feature>
<dbReference type="eggNOG" id="ENOG502SS0H">
    <property type="taxonomic scope" value="Eukaryota"/>
</dbReference>
<dbReference type="EMBL" id="JH687833">
    <property type="protein sequence ID" value="EJD37901.1"/>
    <property type="molecule type" value="Genomic_DNA"/>
</dbReference>
<evidence type="ECO:0000256" key="1">
    <source>
        <dbReference type="SAM" id="Phobius"/>
    </source>
</evidence>
<accession>J0DBB6</accession>
<name>J0DBB6_AURST</name>
<dbReference type="InParanoid" id="J0DBB6"/>
<keyword evidence="3" id="KW-1185">Reference proteome</keyword>
<reference evidence="3" key="1">
    <citation type="journal article" date="2012" name="Science">
        <title>The Paleozoic origin of enzymatic lignin decomposition reconstructed from 31 fungal genomes.</title>
        <authorList>
            <person name="Floudas D."/>
            <person name="Binder M."/>
            <person name="Riley R."/>
            <person name="Barry K."/>
            <person name="Blanchette R.A."/>
            <person name="Henrissat B."/>
            <person name="Martinez A.T."/>
            <person name="Otillar R."/>
            <person name="Spatafora J.W."/>
            <person name="Yadav J.S."/>
            <person name="Aerts A."/>
            <person name="Benoit I."/>
            <person name="Boyd A."/>
            <person name="Carlson A."/>
            <person name="Copeland A."/>
            <person name="Coutinho P.M."/>
            <person name="de Vries R.P."/>
            <person name="Ferreira P."/>
            <person name="Findley K."/>
            <person name="Foster B."/>
            <person name="Gaskell J."/>
            <person name="Glotzer D."/>
            <person name="Gorecki P."/>
            <person name="Heitman J."/>
            <person name="Hesse C."/>
            <person name="Hori C."/>
            <person name="Igarashi K."/>
            <person name="Jurgens J.A."/>
            <person name="Kallen N."/>
            <person name="Kersten P."/>
            <person name="Kohler A."/>
            <person name="Kuees U."/>
            <person name="Kumar T.K.A."/>
            <person name="Kuo A."/>
            <person name="LaButti K."/>
            <person name="Larrondo L.F."/>
            <person name="Lindquist E."/>
            <person name="Ling A."/>
            <person name="Lombard V."/>
            <person name="Lucas S."/>
            <person name="Lundell T."/>
            <person name="Martin R."/>
            <person name="McLaughlin D.J."/>
            <person name="Morgenstern I."/>
            <person name="Morin E."/>
            <person name="Murat C."/>
            <person name="Nagy L.G."/>
            <person name="Nolan M."/>
            <person name="Ohm R.A."/>
            <person name="Patyshakuliyeva A."/>
            <person name="Rokas A."/>
            <person name="Ruiz-Duenas F.J."/>
            <person name="Sabat G."/>
            <person name="Salamov A."/>
            <person name="Samejima M."/>
            <person name="Schmutz J."/>
            <person name="Slot J.C."/>
            <person name="St John F."/>
            <person name="Stenlid J."/>
            <person name="Sun H."/>
            <person name="Sun S."/>
            <person name="Syed K."/>
            <person name="Tsang A."/>
            <person name="Wiebenga A."/>
            <person name="Young D."/>
            <person name="Pisabarro A."/>
            <person name="Eastwood D.C."/>
            <person name="Martin F."/>
            <person name="Cullen D."/>
            <person name="Grigoriev I.V."/>
            <person name="Hibbett D.S."/>
        </authorList>
    </citation>
    <scope>NUCLEOTIDE SEQUENCE [LARGE SCALE GENOMIC DNA]</scope>
    <source>
        <strain evidence="3">TFB10046</strain>
    </source>
</reference>
<dbReference type="OMA" id="KGEWNHW"/>
<dbReference type="AlphaFoldDB" id="J0DBB6"/>
<keyword evidence="1" id="KW-1133">Transmembrane helix</keyword>
<evidence type="ECO:0000313" key="3">
    <source>
        <dbReference type="Proteomes" id="UP000006514"/>
    </source>
</evidence>
<keyword evidence="1" id="KW-0472">Membrane</keyword>
<sequence>MSGSRTSSSLPLRIAASAVGTLCAAFGINALLRPAHALTFFEMMPPTSAADRRVVDALMAVYGVRNIFMGVATYTAAYYGHRKALGWIVLAASGVAFADGLICKLHGQGEWGHWSLAPIVAAVGSLLLAGH</sequence>
<dbReference type="KEGG" id="adl:AURDEDRAFT_173040"/>
<keyword evidence="1" id="KW-0812">Transmembrane</keyword>
<gene>
    <name evidence="2" type="ORF">AURDEDRAFT_173040</name>
</gene>
<dbReference type="Pfam" id="PF14087">
    <property type="entry name" value="DUF4267"/>
    <property type="match status" value="1"/>
</dbReference>